<feature type="transmembrane region" description="Helical" evidence="8">
    <location>
        <begin position="138"/>
        <end position="158"/>
    </location>
</feature>
<dbReference type="InterPro" id="IPR035906">
    <property type="entry name" value="MetI-like_sf"/>
</dbReference>
<proteinExistence type="inferred from homology"/>
<keyword evidence="3 8" id="KW-0813">Transport</keyword>
<keyword evidence="6 8" id="KW-1133">Transmembrane helix</keyword>
<accession>A0A940PRH1</accession>
<feature type="transmembrane region" description="Helical" evidence="8">
    <location>
        <begin position="103"/>
        <end position="126"/>
    </location>
</feature>
<dbReference type="GO" id="GO:0055085">
    <property type="term" value="P:transmembrane transport"/>
    <property type="evidence" value="ECO:0007669"/>
    <property type="project" value="InterPro"/>
</dbReference>
<dbReference type="Pfam" id="PF00528">
    <property type="entry name" value="BPD_transp_1"/>
    <property type="match status" value="1"/>
</dbReference>
<sequence>MLRLGRGTKITLAVITALILICTYIPLFVIVMNSFNANKVAGWPIANFSLIWWEKALTNPAMHAALLNSIVVASCATAIALLLGTLSAFALQRFKFYGRETVNLIIILPITLPGVVTGVALSNTFYQVLDPIGIKVGYMGMIIAHATFCVVMVFNNVIARLRRMNPNLEEASMDLGAGMMQTFRSVTFPQFRSAFIAGGLLAFALSFDEVYVTIFTAPPGVETLPLWFMNQMGRPNEANQVNVVATVIILLSLIPVYFSQRVSAQAANDLK</sequence>
<keyword evidence="5 8" id="KW-0812">Transmembrane</keyword>
<feature type="transmembrane region" description="Helical" evidence="8">
    <location>
        <begin position="65"/>
        <end position="91"/>
    </location>
</feature>
<comment type="caution">
    <text evidence="10">The sequence shown here is derived from an EMBL/GenBank/DDBJ whole genome shotgun (WGS) entry which is preliminary data.</text>
</comment>
<dbReference type="PROSITE" id="PS50928">
    <property type="entry name" value="ABC_TM1"/>
    <property type="match status" value="1"/>
</dbReference>
<protein>
    <submittedName>
        <fullName evidence="10">Spermidine/putrescine transport system permease protein</fullName>
    </submittedName>
</protein>
<dbReference type="SUPFAM" id="SSF161098">
    <property type="entry name" value="MetI-like"/>
    <property type="match status" value="1"/>
</dbReference>
<dbReference type="PANTHER" id="PTHR43848:SF2">
    <property type="entry name" value="PUTRESCINE TRANSPORT SYSTEM PERMEASE PROTEIN POTI"/>
    <property type="match status" value="1"/>
</dbReference>
<feature type="transmembrane region" description="Helical" evidence="8">
    <location>
        <begin position="194"/>
        <end position="218"/>
    </location>
</feature>
<evidence type="ECO:0000256" key="8">
    <source>
        <dbReference type="RuleBase" id="RU363032"/>
    </source>
</evidence>
<dbReference type="Proteomes" id="UP000675163">
    <property type="component" value="Unassembled WGS sequence"/>
</dbReference>
<evidence type="ECO:0000313" key="10">
    <source>
        <dbReference type="EMBL" id="MBP1326209.1"/>
    </source>
</evidence>
<evidence type="ECO:0000256" key="1">
    <source>
        <dbReference type="ARBA" id="ARBA00004651"/>
    </source>
</evidence>
<dbReference type="EMBL" id="JAFIDA010000001">
    <property type="protein sequence ID" value="MBP1326209.1"/>
    <property type="molecule type" value="Genomic_DNA"/>
</dbReference>
<evidence type="ECO:0000256" key="5">
    <source>
        <dbReference type="ARBA" id="ARBA00022692"/>
    </source>
</evidence>
<evidence type="ECO:0000313" key="11">
    <source>
        <dbReference type="Proteomes" id="UP000675163"/>
    </source>
</evidence>
<dbReference type="InterPro" id="IPR000515">
    <property type="entry name" value="MetI-like"/>
</dbReference>
<keyword evidence="7 8" id="KW-0472">Membrane</keyword>
<evidence type="ECO:0000259" key="9">
    <source>
        <dbReference type="PROSITE" id="PS50928"/>
    </source>
</evidence>
<organism evidence="10 11">
    <name type="scientific">Leucobacter exalbidus</name>
    <dbReference type="NCBI Taxonomy" id="662960"/>
    <lineage>
        <taxon>Bacteria</taxon>
        <taxon>Bacillati</taxon>
        <taxon>Actinomycetota</taxon>
        <taxon>Actinomycetes</taxon>
        <taxon>Micrococcales</taxon>
        <taxon>Microbacteriaceae</taxon>
        <taxon>Leucobacter</taxon>
    </lineage>
</organism>
<dbReference type="GO" id="GO:0005886">
    <property type="term" value="C:plasma membrane"/>
    <property type="evidence" value="ECO:0007669"/>
    <property type="project" value="UniProtKB-SubCell"/>
</dbReference>
<feature type="domain" description="ABC transmembrane type-1" evidence="9">
    <location>
        <begin position="66"/>
        <end position="259"/>
    </location>
</feature>
<feature type="transmembrane region" description="Helical" evidence="8">
    <location>
        <begin position="12"/>
        <end position="35"/>
    </location>
</feature>
<comment type="similarity">
    <text evidence="2">Belongs to the binding-protein-dependent transport system permease family. CysTW subfamily.</text>
</comment>
<evidence type="ECO:0000256" key="3">
    <source>
        <dbReference type="ARBA" id="ARBA00022448"/>
    </source>
</evidence>
<gene>
    <name evidence="10" type="ORF">JOF28_001441</name>
</gene>
<dbReference type="Gene3D" id="1.10.3720.10">
    <property type="entry name" value="MetI-like"/>
    <property type="match status" value="1"/>
</dbReference>
<comment type="subcellular location">
    <subcellularLocation>
        <location evidence="1 8">Cell membrane</location>
        <topology evidence="1 8">Multi-pass membrane protein</topology>
    </subcellularLocation>
</comment>
<keyword evidence="4" id="KW-1003">Cell membrane</keyword>
<evidence type="ECO:0000256" key="2">
    <source>
        <dbReference type="ARBA" id="ARBA00007069"/>
    </source>
</evidence>
<evidence type="ECO:0000256" key="7">
    <source>
        <dbReference type="ARBA" id="ARBA00023136"/>
    </source>
</evidence>
<dbReference type="CDD" id="cd06261">
    <property type="entry name" value="TM_PBP2"/>
    <property type="match status" value="1"/>
</dbReference>
<reference evidence="10" key="1">
    <citation type="submission" date="2021-02" db="EMBL/GenBank/DDBJ databases">
        <title>Sequencing the genomes of 1000 actinobacteria strains.</title>
        <authorList>
            <person name="Klenk H.-P."/>
        </authorList>
    </citation>
    <scope>NUCLEOTIDE SEQUENCE</scope>
    <source>
        <strain evidence="10">DSM 22850</strain>
    </source>
</reference>
<dbReference type="AlphaFoldDB" id="A0A940PRH1"/>
<feature type="transmembrane region" description="Helical" evidence="8">
    <location>
        <begin position="238"/>
        <end position="258"/>
    </location>
</feature>
<dbReference type="PANTHER" id="PTHR43848">
    <property type="entry name" value="PUTRESCINE TRANSPORT SYSTEM PERMEASE PROTEIN POTI"/>
    <property type="match status" value="1"/>
</dbReference>
<dbReference type="InterPro" id="IPR051789">
    <property type="entry name" value="Bact_Polyamine_Transport"/>
</dbReference>
<name>A0A940PRH1_9MICO</name>
<dbReference type="RefSeq" id="WP_209705155.1">
    <property type="nucleotide sequence ID" value="NZ_JAFIDA010000001.1"/>
</dbReference>
<evidence type="ECO:0000256" key="6">
    <source>
        <dbReference type="ARBA" id="ARBA00022989"/>
    </source>
</evidence>
<evidence type="ECO:0000256" key="4">
    <source>
        <dbReference type="ARBA" id="ARBA00022475"/>
    </source>
</evidence>
<keyword evidence="11" id="KW-1185">Reference proteome</keyword>